<reference evidence="1 2" key="1">
    <citation type="submission" date="2016-10" db="EMBL/GenBank/DDBJ databases">
        <authorList>
            <person name="Varghese N."/>
            <person name="Submissions S."/>
        </authorList>
    </citation>
    <scope>NUCLEOTIDE SEQUENCE [LARGE SCALE GENOMIC DNA]</scope>
    <source>
        <strain evidence="1 2">DSM 16525</strain>
    </source>
</reference>
<keyword evidence="2" id="KW-1185">Reference proteome</keyword>
<dbReference type="Proteomes" id="UP000183760">
    <property type="component" value="Unassembled WGS sequence"/>
</dbReference>
<evidence type="ECO:0000313" key="1">
    <source>
        <dbReference type="EMBL" id="SEU06669.1"/>
    </source>
</evidence>
<evidence type="ECO:0008006" key="3">
    <source>
        <dbReference type="Google" id="ProtNLM"/>
    </source>
</evidence>
<accession>A0ABY1CIE2</accession>
<dbReference type="EMBL" id="FOIB01000004">
    <property type="protein sequence ID" value="SEU06669.1"/>
    <property type="molecule type" value="Genomic_DNA"/>
</dbReference>
<evidence type="ECO:0000313" key="2">
    <source>
        <dbReference type="Proteomes" id="UP000183760"/>
    </source>
</evidence>
<protein>
    <recommendedName>
        <fullName evidence="3">DUF695 domain-containing protein</fullName>
    </recommendedName>
</protein>
<organism evidence="1 2">
    <name type="scientific">Myxococcus fulvus</name>
    <dbReference type="NCBI Taxonomy" id="33"/>
    <lineage>
        <taxon>Bacteria</taxon>
        <taxon>Pseudomonadati</taxon>
        <taxon>Myxococcota</taxon>
        <taxon>Myxococcia</taxon>
        <taxon>Myxococcales</taxon>
        <taxon>Cystobacterineae</taxon>
        <taxon>Myxococcaceae</taxon>
        <taxon>Myxococcus</taxon>
    </lineage>
</organism>
<name>A0ABY1CIE2_MYXFU</name>
<proteinExistence type="predicted"/>
<gene>
    <name evidence="1" type="ORF">SAMN05443572_104690</name>
</gene>
<sequence>MLCRALPWGLTLLKLYKKEGDRLRYWEAWVHEGVLTTHWGFVGEVGEQKDAPLPPEEDPDFAIADVAGPFIEEGYDEVEPDSLSTLIVQYPIEGKGTGHDVEKRVAVEELLTDALGWTGNGEVEGGELREGHLRVYCLVMDEKAGVYTVLEALDSEDLADDVSVLVAKGDEEPRVAWPQTP</sequence>
<comment type="caution">
    <text evidence="1">The sequence shown here is derived from an EMBL/GenBank/DDBJ whole genome shotgun (WGS) entry which is preliminary data.</text>
</comment>